<dbReference type="InterPro" id="IPR052186">
    <property type="entry name" value="Hydantoin_racemase-like"/>
</dbReference>
<dbReference type="InterPro" id="IPR053714">
    <property type="entry name" value="Iso_Racemase_Enz_sf"/>
</dbReference>
<dbReference type="GO" id="GO:0047661">
    <property type="term" value="F:amino-acid racemase activity"/>
    <property type="evidence" value="ECO:0007669"/>
    <property type="project" value="InterPro"/>
</dbReference>
<evidence type="ECO:0000256" key="1">
    <source>
        <dbReference type="ARBA" id="ARBA00038414"/>
    </source>
</evidence>
<dbReference type="EC" id="5.1.99.5" evidence="3"/>
<evidence type="ECO:0000256" key="6">
    <source>
        <dbReference type="ARBA" id="ARBA00093234"/>
    </source>
</evidence>
<proteinExistence type="inferred from homology"/>
<gene>
    <name evidence="7" type="ORF">D3P06_01375</name>
</gene>
<protein>
    <recommendedName>
        <fullName evidence="4">Hydantoin racemase</fullName>
        <ecNumber evidence="3">5.1.99.5</ecNumber>
    </recommendedName>
</protein>
<dbReference type="RefSeq" id="WP_119884826.1">
    <property type="nucleotide sequence ID" value="NZ_CP067169.1"/>
</dbReference>
<organism evidence="7 8">
    <name type="scientific">Paracoccus aestuarii</name>
    <dbReference type="NCBI Taxonomy" id="453842"/>
    <lineage>
        <taxon>Bacteria</taxon>
        <taxon>Pseudomonadati</taxon>
        <taxon>Pseudomonadota</taxon>
        <taxon>Alphaproteobacteria</taxon>
        <taxon>Rhodobacterales</taxon>
        <taxon>Paracoccaceae</taxon>
        <taxon>Paracoccus</taxon>
    </lineage>
</organism>
<dbReference type="Pfam" id="PF01177">
    <property type="entry name" value="Asp_Glu_race"/>
    <property type="match status" value="1"/>
</dbReference>
<dbReference type="AlphaFoldDB" id="A0A419A2B0"/>
<evidence type="ECO:0000256" key="5">
    <source>
        <dbReference type="ARBA" id="ARBA00093199"/>
    </source>
</evidence>
<comment type="catalytic activity">
    <reaction evidence="5">
        <text>D-5-benzylhydantoin = L-5-benzylhydantoin</text>
        <dbReference type="Rhea" id="RHEA:83991"/>
        <dbReference type="ChEBI" id="CHEBI:176864"/>
        <dbReference type="ChEBI" id="CHEBI:233540"/>
    </reaction>
</comment>
<dbReference type="GO" id="GO:0036348">
    <property type="term" value="F:hydantoin racemase activity"/>
    <property type="evidence" value="ECO:0007669"/>
    <property type="project" value="UniProtKB-EC"/>
</dbReference>
<comment type="caution">
    <text evidence="7">The sequence shown here is derived from an EMBL/GenBank/DDBJ whole genome shotgun (WGS) entry which is preliminary data.</text>
</comment>
<dbReference type="EMBL" id="QZEV01000003">
    <property type="protein sequence ID" value="RJL07130.1"/>
    <property type="molecule type" value="Genomic_DNA"/>
</dbReference>
<dbReference type="Proteomes" id="UP000285530">
    <property type="component" value="Unassembled WGS sequence"/>
</dbReference>
<comment type="similarity">
    <text evidence="1">Belongs to the HyuE racemase family.</text>
</comment>
<reference evidence="7 8" key="1">
    <citation type="submission" date="2018-09" db="EMBL/GenBank/DDBJ databases">
        <title>Paracoccus onubensis nov. sp. a moderate halophilic bacterium isolated from Gruta de las Maravillas (Aracena, Spain).</title>
        <authorList>
            <person name="Jurado V."/>
            <person name="Gutierrez-Patricio S."/>
            <person name="Gonzalez-Pimentel J.L."/>
            <person name="Laiz L."/>
            <person name="Saiz-Jimenez C."/>
        </authorList>
    </citation>
    <scope>NUCLEOTIDE SEQUENCE [LARGE SCALE GENOMIC DNA]</scope>
    <source>
        <strain evidence="7 8">DSM 19484</strain>
    </source>
</reference>
<dbReference type="OrthoDB" id="9791723at2"/>
<dbReference type="Gene3D" id="3.40.50.12500">
    <property type="match status" value="1"/>
</dbReference>
<dbReference type="PANTHER" id="PTHR28047">
    <property type="entry name" value="PROTEIN DCG1"/>
    <property type="match status" value="1"/>
</dbReference>
<evidence type="ECO:0000256" key="3">
    <source>
        <dbReference type="ARBA" id="ARBA00066406"/>
    </source>
</evidence>
<evidence type="ECO:0000256" key="4">
    <source>
        <dbReference type="ARBA" id="ARBA00067972"/>
    </source>
</evidence>
<evidence type="ECO:0000313" key="8">
    <source>
        <dbReference type="Proteomes" id="UP000285530"/>
    </source>
</evidence>
<keyword evidence="8" id="KW-1185">Reference proteome</keyword>
<evidence type="ECO:0000313" key="7">
    <source>
        <dbReference type="EMBL" id="RJL07130.1"/>
    </source>
</evidence>
<comment type="catalytic activity">
    <reaction evidence="2">
        <text>a D-5-monosubstituted hydantoin = a L-5-monosubstituted hydantoin</text>
        <dbReference type="Rhea" id="RHEA:46624"/>
        <dbReference type="ChEBI" id="CHEBI:86339"/>
        <dbReference type="ChEBI" id="CHEBI:86340"/>
        <dbReference type="EC" id="5.1.99.5"/>
    </reaction>
</comment>
<evidence type="ECO:0000256" key="2">
    <source>
        <dbReference type="ARBA" id="ARBA00051635"/>
    </source>
</evidence>
<dbReference type="InterPro" id="IPR015942">
    <property type="entry name" value="Asp/Glu/hydantoin_racemase"/>
</dbReference>
<sequence length="232" mass="24497">MKLVVINPNSTRSMTDKITDAARAVASPGTVVEGRTADGAPASIEGHFDEVMCAHHLLREVQRARDEAADAVVVACFDDPAIGACREVMDGPVLGICEAGVKAAGMIATSFSVVTTLPRSVPVIEDLVRRYGMADRCRRVRAAAIPVLALEQPGSDARARIRAEILRAIEEDRCEAVVLGCAGMADLTEWLTAECGIPVIDGVTAATTFAEALVRAGLKTSKIGAYARPIQK</sequence>
<accession>A0A419A2B0</accession>
<dbReference type="PANTHER" id="PTHR28047:SF5">
    <property type="entry name" value="PROTEIN DCG1"/>
    <property type="match status" value="1"/>
</dbReference>
<name>A0A419A2B0_9RHOB</name>
<comment type="catalytic activity">
    <reaction evidence="6">
        <text>D-5-isobutylhydantoin = L-5-isobutylhydantoin</text>
        <dbReference type="Rhea" id="RHEA:84231"/>
        <dbReference type="ChEBI" id="CHEBI:233609"/>
        <dbReference type="ChEBI" id="CHEBI:233610"/>
    </reaction>
</comment>
<dbReference type="FunFam" id="3.40.50.12500:FF:000001">
    <property type="entry name" value="Putative hydantoin racemase"/>
    <property type="match status" value="1"/>
</dbReference>